<proteinExistence type="predicted"/>
<dbReference type="EMBL" id="NPIC01000001">
    <property type="protein sequence ID" value="RDL40064.1"/>
    <property type="molecule type" value="Genomic_DNA"/>
</dbReference>
<evidence type="ECO:0000313" key="1">
    <source>
        <dbReference type="EMBL" id="RDL40064.1"/>
    </source>
</evidence>
<name>A0A370TX00_9HELO</name>
<dbReference type="GeneID" id="43592892"/>
<dbReference type="AlphaFoldDB" id="A0A370TX00"/>
<comment type="caution">
    <text evidence="1">The sequence shown here is derived from an EMBL/GenBank/DDBJ whole genome shotgun (WGS) entry which is preliminary data.</text>
</comment>
<evidence type="ECO:0000313" key="2">
    <source>
        <dbReference type="Proteomes" id="UP000254866"/>
    </source>
</evidence>
<keyword evidence="2" id="KW-1185">Reference proteome</keyword>
<evidence type="ECO:0008006" key="3">
    <source>
        <dbReference type="Google" id="ProtNLM"/>
    </source>
</evidence>
<sequence length="579" mass="65339">MSDETTLSAAALGIALVALVTAFGQLLQQYLATADGFRRCQKSVMGEYARKTHRRWRWSEFRFETLYTVPEITMVGDGAPSRAGQVVLTGTELTREKSLVPMGIMIGGDSMIISKNTGSWNLRRVKLEDGHGQSQTWLVKAPKQNIEDRGEMACWVPFLHWIHESTRVALKDHNPQFESVNFPPPDTRAPAIVFRERSWDFQLPDVVRPLAKSTLSDIAVIARRMGMKWKEFRPSDGILRAEGHSHIITSTIVRSLGIVLQYSYTGQDSRLKLAERRVRGIVTGSLISEQQEIYIPTARADRLGCGVIRTHPRLGLPDLTVSTQGEIVTALLYLDKTGTSSAALSKILKENPDFCFRVADLVAFTSPFIRLVGSKLVQVPAPSENVHGVTTSPVGRKAFRECLEEYVAARNDKIPQITEVLNICHKLSAQYAAWDQTDETALQDEQWVITRDPVYLDKLQDTWRSLTDQILDSKLENRQIYRHLLASHIRVVMFCEGGETSMLRNWGADYKADMKGYFAALPKIVEEMKELGVVDEEWVIHAWLTMMLRGLCWGASHFFVRGERVPIQYFGSQLPVYIG</sequence>
<dbReference type="RefSeq" id="XP_031872720.1">
    <property type="nucleotide sequence ID" value="XM_032008666.1"/>
</dbReference>
<dbReference type="STRING" id="2656787.A0A370TX00"/>
<accession>A0A370TX00</accession>
<gene>
    <name evidence="1" type="ORF">BP5553_00043</name>
</gene>
<dbReference type="Proteomes" id="UP000254866">
    <property type="component" value="Unassembled WGS sequence"/>
</dbReference>
<dbReference type="OrthoDB" id="5227693at2759"/>
<organism evidence="1 2">
    <name type="scientific">Venustampulla echinocandica</name>
    <dbReference type="NCBI Taxonomy" id="2656787"/>
    <lineage>
        <taxon>Eukaryota</taxon>
        <taxon>Fungi</taxon>
        <taxon>Dikarya</taxon>
        <taxon>Ascomycota</taxon>
        <taxon>Pezizomycotina</taxon>
        <taxon>Leotiomycetes</taxon>
        <taxon>Helotiales</taxon>
        <taxon>Pleuroascaceae</taxon>
        <taxon>Venustampulla</taxon>
    </lineage>
</organism>
<reference evidence="1 2" key="1">
    <citation type="journal article" date="2018" name="IMA Fungus">
        <title>IMA Genome-F 9: Draft genome sequence of Annulohypoxylon stygium, Aspergillus mulundensis, Berkeleyomyces basicola (syn. Thielaviopsis basicola), Ceratocystis smalleyi, two Cercospora beticola strains, Coleophoma cylindrospora, Fusarium fracticaudum, Phialophora cf. hyalina, and Morchella septimelata.</title>
        <authorList>
            <person name="Wingfield B.D."/>
            <person name="Bills G.F."/>
            <person name="Dong Y."/>
            <person name="Huang W."/>
            <person name="Nel W.J."/>
            <person name="Swalarsk-Parry B.S."/>
            <person name="Vaghefi N."/>
            <person name="Wilken P.M."/>
            <person name="An Z."/>
            <person name="de Beer Z.W."/>
            <person name="De Vos L."/>
            <person name="Chen L."/>
            <person name="Duong T.A."/>
            <person name="Gao Y."/>
            <person name="Hammerbacher A."/>
            <person name="Kikkert J.R."/>
            <person name="Li Y."/>
            <person name="Li H."/>
            <person name="Li K."/>
            <person name="Li Q."/>
            <person name="Liu X."/>
            <person name="Ma X."/>
            <person name="Naidoo K."/>
            <person name="Pethybridge S.J."/>
            <person name="Sun J."/>
            <person name="Steenkamp E.T."/>
            <person name="van der Nest M.A."/>
            <person name="van Wyk S."/>
            <person name="Wingfield M.J."/>
            <person name="Xiong C."/>
            <person name="Yue Q."/>
            <person name="Zhang X."/>
        </authorList>
    </citation>
    <scope>NUCLEOTIDE SEQUENCE [LARGE SCALE GENOMIC DNA]</scope>
    <source>
        <strain evidence="1 2">BP 5553</strain>
    </source>
</reference>
<protein>
    <recommendedName>
        <fullName evidence="3">Modin</fullName>
    </recommendedName>
</protein>